<proteinExistence type="inferred from homology"/>
<evidence type="ECO:0000313" key="3">
    <source>
        <dbReference type="EMBL" id="MEO3690489.1"/>
    </source>
</evidence>
<name>A0ABV0FYZ5_9BURK</name>
<organism evidence="3 4">
    <name type="scientific">Roseateles paludis</name>
    <dbReference type="NCBI Taxonomy" id="3145238"/>
    <lineage>
        <taxon>Bacteria</taxon>
        <taxon>Pseudomonadati</taxon>
        <taxon>Pseudomonadota</taxon>
        <taxon>Betaproteobacteria</taxon>
        <taxon>Burkholderiales</taxon>
        <taxon>Sphaerotilaceae</taxon>
        <taxon>Roseateles</taxon>
    </lineage>
</organism>
<dbReference type="PANTHER" id="PTHR42928">
    <property type="entry name" value="TRICARBOXYLATE-BINDING PROTEIN"/>
    <property type="match status" value="1"/>
</dbReference>
<accession>A0ABV0FYZ5</accession>
<evidence type="ECO:0000256" key="1">
    <source>
        <dbReference type="ARBA" id="ARBA00006987"/>
    </source>
</evidence>
<dbReference type="CDD" id="cd07012">
    <property type="entry name" value="PBP2_Bug_TTT"/>
    <property type="match status" value="1"/>
</dbReference>
<feature type="signal peptide" evidence="2">
    <location>
        <begin position="1"/>
        <end position="24"/>
    </location>
</feature>
<reference evidence="3 4" key="1">
    <citation type="submission" date="2024-05" db="EMBL/GenBank/DDBJ databases">
        <title>Roseateles sp. DJS-2-20 16S ribosomal RNA gene Genome sequencing and assembly.</title>
        <authorList>
            <person name="Woo H."/>
        </authorList>
    </citation>
    <scope>NUCLEOTIDE SEQUENCE [LARGE SCALE GENOMIC DNA]</scope>
    <source>
        <strain evidence="3 4">DJS-2-20</strain>
    </source>
</reference>
<dbReference type="PANTHER" id="PTHR42928:SF5">
    <property type="entry name" value="BLR1237 PROTEIN"/>
    <property type="match status" value="1"/>
</dbReference>
<dbReference type="EMBL" id="JBDPZD010000001">
    <property type="protein sequence ID" value="MEO3690489.1"/>
    <property type="molecule type" value="Genomic_DNA"/>
</dbReference>
<evidence type="ECO:0000256" key="2">
    <source>
        <dbReference type="SAM" id="SignalP"/>
    </source>
</evidence>
<keyword evidence="4" id="KW-1185">Reference proteome</keyword>
<dbReference type="PIRSF" id="PIRSF017082">
    <property type="entry name" value="YflP"/>
    <property type="match status" value="1"/>
</dbReference>
<dbReference type="InterPro" id="IPR042100">
    <property type="entry name" value="Bug_dom1"/>
</dbReference>
<sequence length="325" mass="34484">MSLKLNRRHALALATAAACPSLHAQIPAQARLVVGFQAGGTGDFIARTLADTLRAKGFAQSVIVENRAGAGGVLSVQTVKAATPDGTTLLSTPATVLTVLPHTHRKPPFDVFKDLTPLGAVSTLDMALVTSSRSGARTVKEALDAARRDPSLAPYATAGVGTMAHVLGAQIVRRSGVPLVHTPYRGGGQALQELIGDQVPLAIVSISDLLLRAQREGRVRILATSGLRRTRFLPEVPTLVESGFEGVVASDWSVIMGPPGMAPERIERVAATITEAATQPAYAKALDRFFVEALAMPREAVIKRLHDEYQAMGRIVQQERITVES</sequence>
<dbReference type="RefSeq" id="WP_347703318.1">
    <property type="nucleotide sequence ID" value="NZ_JBDPZD010000001.1"/>
</dbReference>
<dbReference type="Pfam" id="PF03401">
    <property type="entry name" value="TctC"/>
    <property type="match status" value="1"/>
</dbReference>
<protein>
    <submittedName>
        <fullName evidence="3">Tripartite tricarboxylate transporter substrate binding protein</fullName>
    </submittedName>
</protein>
<feature type="chain" id="PRO_5046631713" evidence="2">
    <location>
        <begin position="25"/>
        <end position="325"/>
    </location>
</feature>
<comment type="similarity">
    <text evidence="1">Belongs to the UPF0065 (bug) family.</text>
</comment>
<comment type="caution">
    <text evidence="3">The sequence shown here is derived from an EMBL/GenBank/DDBJ whole genome shotgun (WGS) entry which is preliminary data.</text>
</comment>
<dbReference type="Proteomes" id="UP001495147">
    <property type="component" value="Unassembled WGS sequence"/>
</dbReference>
<evidence type="ECO:0000313" key="4">
    <source>
        <dbReference type="Proteomes" id="UP001495147"/>
    </source>
</evidence>
<dbReference type="Gene3D" id="3.40.190.150">
    <property type="entry name" value="Bordetella uptake gene, domain 1"/>
    <property type="match status" value="1"/>
</dbReference>
<gene>
    <name evidence="3" type="ORF">ABDJ85_03355</name>
</gene>
<keyword evidence="2" id="KW-0732">Signal</keyword>
<dbReference type="PROSITE" id="PS51257">
    <property type="entry name" value="PROKAR_LIPOPROTEIN"/>
    <property type="match status" value="1"/>
</dbReference>
<dbReference type="InterPro" id="IPR005064">
    <property type="entry name" value="BUG"/>
</dbReference>
<dbReference type="Gene3D" id="3.40.190.10">
    <property type="entry name" value="Periplasmic binding protein-like II"/>
    <property type="match status" value="1"/>
</dbReference>